<keyword evidence="8" id="KW-1185">Reference proteome</keyword>
<keyword evidence="3" id="KW-0862">Zinc</keyword>
<keyword evidence="2" id="KW-0863">Zinc-finger</keyword>
<dbReference type="Pfam" id="PF01258">
    <property type="entry name" value="zf-dskA_traR"/>
    <property type="match status" value="1"/>
</dbReference>
<protein>
    <recommendedName>
        <fullName evidence="6">Zinc finger DksA/TraR C4-type domain-containing protein</fullName>
    </recommendedName>
</protein>
<feature type="compositionally biased region" description="Basic and acidic residues" evidence="5">
    <location>
        <begin position="36"/>
        <end position="58"/>
    </location>
</feature>
<evidence type="ECO:0000256" key="1">
    <source>
        <dbReference type="ARBA" id="ARBA00022723"/>
    </source>
</evidence>
<sequence>MIFTGQDPIEALRDVLEEQYEQHSVRLADLVARAARTADPHHSRSRSRDDGGRGDGKRSGSVAGQAALSAAAEAEVAASRRELAEIARALRHMAEGVYGRCESCLEKIPLDRLRVRPHTRFCAPCEARPGL</sequence>
<evidence type="ECO:0000256" key="3">
    <source>
        <dbReference type="ARBA" id="ARBA00022833"/>
    </source>
</evidence>
<evidence type="ECO:0000256" key="2">
    <source>
        <dbReference type="ARBA" id="ARBA00022771"/>
    </source>
</evidence>
<gene>
    <name evidence="7" type="ORF">GCM10010406_23070</name>
</gene>
<comment type="caution">
    <text evidence="7">The sequence shown here is derived from an EMBL/GenBank/DDBJ whole genome shotgun (WGS) entry which is preliminary data.</text>
</comment>
<keyword evidence="1" id="KW-0479">Metal-binding</keyword>
<dbReference type="SUPFAM" id="SSF57716">
    <property type="entry name" value="Glucocorticoid receptor-like (DNA-binding domain)"/>
    <property type="match status" value="1"/>
</dbReference>
<dbReference type="InterPro" id="IPR000962">
    <property type="entry name" value="Znf_DskA_TraR"/>
</dbReference>
<dbReference type="PROSITE" id="PS01102">
    <property type="entry name" value="ZF_DKSA_1"/>
    <property type="match status" value="1"/>
</dbReference>
<dbReference type="PANTHER" id="PTHR33823:SF4">
    <property type="entry name" value="GENERAL STRESS PROTEIN 16O"/>
    <property type="match status" value="1"/>
</dbReference>
<proteinExistence type="predicted"/>
<reference evidence="8" key="1">
    <citation type="journal article" date="2019" name="Int. J. Syst. Evol. Microbiol.">
        <title>The Global Catalogue of Microorganisms (GCM) 10K type strain sequencing project: providing services to taxonomists for standard genome sequencing and annotation.</title>
        <authorList>
            <consortium name="The Broad Institute Genomics Platform"/>
            <consortium name="The Broad Institute Genome Sequencing Center for Infectious Disease"/>
            <person name="Wu L."/>
            <person name="Ma J."/>
        </authorList>
    </citation>
    <scope>NUCLEOTIDE SEQUENCE [LARGE SCALE GENOMIC DNA]</scope>
    <source>
        <strain evidence="8">JCM 6307</strain>
    </source>
</reference>
<dbReference type="PROSITE" id="PS51128">
    <property type="entry name" value="ZF_DKSA_2"/>
    <property type="match status" value="1"/>
</dbReference>
<name>A0ABP5YT93_9ACTN</name>
<evidence type="ECO:0000313" key="8">
    <source>
        <dbReference type="Proteomes" id="UP001501358"/>
    </source>
</evidence>
<evidence type="ECO:0000256" key="5">
    <source>
        <dbReference type="SAM" id="MobiDB-lite"/>
    </source>
</evidence>
<accession>A0ABP5YT93</accession>
<organism evidence="7 8">
    <name type="scientific">Streptomyces thermolineatus</name>
    <dbReference type="NCBI Taxonomy" id="44033"/>
    <lineage>
        <taxon>Bacteria</taxon>
        <taxon>Bacillati</taxon>
        <taxon>Actinomycetota</taxon>
        <taxon>Actinomycetes</taxon>
        <taxon>Kitasatosporales</taxon>
        <taxon>Streptomycetaceae</taxon>
        <taxon>Streptomyces</taxon>
    </lineage>
</organism>
<dbReference type="PANTHER" id="PTHR33823">
    <property type="entry name" value="RNA POLYMERASE-BINDING TRANSCRIPTION FACTOR DKSA-RELATED"/>
    <property type="match status" value="1"/>
</dbReference>
<evidence type="ECO:0000256" key="4">
    <source>
        <dbReference type="PROSITE-ProRule" id="PRU00510"/>
    </source>
</evidence>
<feature type="domain" description="Zinc finger DksA/TraR C4-type" evidence="6">
    <location>
        <begin position="97"/>
        <end position="128"/>
    </location>
</feature>
<dbReference type="Proteomes" id="UP001501358">
    <property type="component" value="Unassembled WGS sequence"/>
</dbReference>
<dbReference type="Gene3D" id="1.20.120.910">
    <property type="entry name" value="DksA, coiled-coil domain"/>
    <property type="match status" value="1"/>
</dbReference>
<dbReference type="InterPro" id="IPR020458">
    <property type="entry name" value="Znf_DskA_TraR_CS"/>
</dbReference>
<feature type="zinc finger region" description="dksA C4-type" evidence="4">
    <location>
        <begin position="101"/>
        <end position="125"/>
    </location>
</feature>
<dbReference type="EMBL" id="BAAATA010000010">
    <property type="protein sequence ID" value="GAA2486284.1"/>
    <property type="molecule type" value="Genomic_DNA"/>
</dbReference>
<evidence type="ECO:0000313" key="7">
    <source>
        <dbReference type="EMBL" id="GAA2486284.1"/>
    </source>
</evidence>
<evidence type="ECO:0000259" key="6">
    <source>
        <dbReference type="Pfam" id="PF01258"/>
    </source>
</evidence>
<feature type="region of interest" description="Disordered" evidence="5">
    <location>
        <begin position="31"/>
        <end position="66"/>
    </location>
</feature>